<comment type="caution">
    <text evidence="10">The sequence shown here is derived from an EMBL/GenBank/DDBJ whole genome shotgun (WGS) entry which is preliminary data.</text>
</comment>
<protein>
    <recommendedName>
        <fullName evidence="7">Mitogen-activated protein kinase</fullName>
        <ecNumber evidence="7">2.7.11.24</ecNumber>
    </recommendedName>
</protein>
<proteinExistence type="inferred from homology"/>
<dbReference type="InterPro" id="IPR050117">
    <property type="entry name" value="MAPK"/>
</dbReference>
<keyword evidence="5 6" id="KW-0067">ATP-binding</keyword>
<comment type="activity regulation">
    <text evidence="7">Activated by threonine and tyrosine phosphorylation.</text>
</comment>
<dbReference type="STRING" id="5865.A7AQU4"/>
<keyword evidence="11" id="KW-1185">Reference proteome</keyword>
<dbReference type="InterPro" id="IPR011009">
    <property type="entry name" value="Kinase-like_dom_sf"/>
</dbReference>
<reference evidence="10 11" key="1">
    <citation type="journal article" date="2007" name="PLoS Pathog.">
        <title>Genome sequence of Babesia bovis and comparative analysis of apicomplexan hemoprotozoa.</title>
        <authorList>
            <person name="Brayton K.A."/>
            <person name="Lau A.O.T."/>
            <person name="Herndon D.R."/>
            <person name="Hannick L."/>
            <person name="Kappmeyer L.S."/>
            <person name="Berens S.J."/>
            <person name="Bidwell S.L."/>
            <person name="Brown W.C."/>
            <person name="Crabtree J."/>
            <person name="Fadrosh D."/>
            <person name="Feldblum T."/>
            <person name="Forberger H.A."/>
            <person name="Haas B.J."/>
            <person name="Howell J.M."/>
            <person name="Khouri H."/>
            <person name="Koo H."/>
            <person name="Mann D.J."/>
            <person name="Norimine J."/>
            <person name="Paulsen I.T."/>
            <person name="Radune D."/>
            <person name="Ren Q."/>
            <person name="Smith R.K. Jr."/>
            <person name="Suarez C.E."/>
            <person name="White O."/>
            <person name="Wortman J.R."/>
            <person name="Knowles D.P. Jr."/>
            <person name="McElwain T.F."/>
            <person name="Nene V.M."/>
        </authorList>
    </citation>
    <scope>NUCLEOTIDE SEQUENCE [LARGE SCALE GENOMIC DNA]</scope>
    <source>
        <strain evidence="10">T2Bo</strain>
    </source>
</reference>
<dbReference type="InterPro" id="IPR008271">
    <property type="entry name" value="Ser/Thr_kinase_AS"/>
</dbReference>
<name>A7AQU4_BABBO</name>
<dbReference type="VEuPathDB" id="PiroplasmaDB:BBOV_IV005520"/>
<dbReference type="PANTHER" id="PTHR24055">
    <property type="entry name" value="MITOGEN-ACTIVATED PROTEIN KINASE"/>
    <property type="match status" value="1"/>
</dbReference>
<dbReference type="InParanoid" id="A7AQU4"/>
<sequence length="584" mass="67105">MTGIGHDKMVVEERMQDVSHNDGQTMYYPEMRDRMPSHNANNEIGGNKVIKAQGALIARRISSADTEVPSTLFRRMSSVGKSYNDEGHSLPSLNQPRKPCGLSASAREPPRDYFMDRNVKSSYPVTDERRLRNPPLKNKSTTFKPSLSNNNVVWDLPDKYKVIDIVGSGSYGQVCRAFDIENQRYVAIKRIHKVFEDLIDCKRILREIAILNRLDHPNVVKVLDIVIPSDLENFNVLYVVLEIAASDIKLLIRSPAFLNDSHIKLIMYNLLCGVYYLHARGIYHRDLKPANCLVNRDCSVKICDFGLARTIAQPVTQAPLGKHCSFTAREVEDEMCQVGVRNLPNSARLVDYNDELAHFQRKRMNVSHSRQLTGHVVTRWYRAPELILLQDNYTAAIDVWSVGCIFAELLNMVKGNMSDVSQRSPLFPGTSCFPLSPDNKNPSDKAKEHDQLNIIFNVIGTPCEEDIAAIIKPEVRRYIRMFHPRKGIDLYKRFKGTPPAAVNLLQQMLTFNPYKRITVAEALKHEYFREFYKPQHVEIPTEQLVTPFNDWINMSESQLRYAFLREIQRYHPEFKIPLKIIYKP</sequence>
<evidence type="ECO:0000256" key="5">
    <source>
        <dbReference type="ARBA" id="ARBA00022840"/>
    </source>
</evidence>
<dbReference type="OMA" id="NRDCSVK"/>
<keyword evidence="2 7" id="KW-0808">Transferase</keyword>
<dbReference type="PROSITE" id="PS01351">
    <property type="entry name" value="MAPK"/>
    <property type="match status" value="1"/>
</dbReference>
<gene>
    <name evidence="10" type="ORF">BBOV_IV005520</name>
</gene>
<evidence type="ECO:0000256" key="1">
    <source>
        <dbReference type="ARBA" id="ARBA00022527"/>
    </source>
</evidence>
<accession>A7AQU4</accession>
<dbReference type="Gene3D" id="1.10.510.10">
    <property type="entry name" value="Transferase(Phosphotransferase) domain 1"/>
    <property type="match status" value="1"/>
</dbReference>
<dbReference type="PROSITE" id="PS50011">
    <property type="entry name" value="PROTEIN_KINASE_DOM"/>
    <property type="match status" value="1"/>
</dbReference>
<evidence type="ECO:0000313" key="10">
    <source>
        <dbReference type="EMBL" id="EDO06913.1"/>
    </source>
</evidence>
<dbReference type="GO" id="GO:0004707">
    <property type="term" value="F:MAP kinase activity"/>
    <property type="evidence" value="ECO:0007669"/>
    <property type="project" value="UniProtKB-EC"/>
</dbReference>
<keyword evidence="3 6" id="KW-0547">Nucleotide-binding</keyword>
<comment type="catalytic activity">
    <reaction evidence="7">
        <text>L-threonyl-[protein] + ATP = O-phospho-L-threonyl-[protein] + ADP + H(+)</text>
        <dbReference type="Rhea" id="RHEA:46608"/>
        <dbReference type="Rhea" id="RHEA-COMP:11060"/>
        <dbReference type="Rhea" id="RHEA-COMP:11605"/>
        <dbReference type="ChEBI" id="CHEBI:15378"/>
        <dbReference type="ChEBI" id="CHEBI:30013"/>
        <dbReference type="ChEBI" id="CHEBI:30616"/>
        <dbReference type="ChEBI" id="CHEBI:61977"/>
        <dbReference type="ChEBI" id="CHEBI:456216"/>
        <dbReference type="EC" id="2.7.11.24"/>
    </reaction>
</comment>
<evidence type="ECO:0000256" key="4">
    <source>
        <dbReference type="ARBA" id="ARBA00022777"/>
    </source>
</evidence>
<dbReference type="InterPro" id="IPR000719">
    <property type="entry name" value="Prot_kinase_dom"/>
</dbReference>
<dbReference type="GeneID" id="5478715"/>
<dbReference type="EMBL" id="AAXT01000002">
    <property type="protein sequence ID" value="EDO06913.1"/>
    <property type="molecule type" value="Genomic_DNA"/>
</dbReference>
<dbReference type="SUPFAM" id="SSF56112">
    <property type="entry name" value="Protein kinase-like (PK-like)"/>
    <property type="match status" value="1"/>
</dbReference>
<dbReference type="EC" id="2.7.11.24" evidence="7"/>
<feature type="binding site" evidence="6">
    <location>
        <position position="189"/>
    </location>
    <ligand>
        <name>ATP</name>
        <dbReference type="ChEBI" id="CHEBI:30616"/>
    </ligand>
</feature>
<evidence type="ECO:0000313" key="11">
    <source>
        <dbReference type="Proteomes" id="UP000002173"/>
    </source>
</evidence>
<feature type="region of interest" description="Disordered" evidence="8">
    <location>
        <begin position="83"/>
        <end position="116"/>
    </location>
</feature>
<dbReference type="InterPro" id="IPR017441">
    <property type="entry name" value="Protein_kinase_ATP_BS"/>
</dbReference>
<dbReference type="Proteomes" id="UP000002173">
    <property type="component" value="Unassembled WGS sequence"/>
</dbReference>
<organism evidence="10 11">
    <name type="scientific">Babesia bovis</name>
    <dbReference type="NCBI Taxonomy" id="5865"/>
    <lineage>
        <taxon>Eukaryota</taxon>
        <taxon>Sar</taxon>
        <taxon>Alveolata</taxon>
        <taxon>Apicomplexa</taxon>
        <taxon>Aconoidasida</taxon>
        <taxon>Piroplasmida</taxon>
        <taxon>Babesiidae</taxon>
        <taxon>Babesia</taxon>
    </lineage>
</organism>
<comment type="cofactor">
    <cofactor evidence="7">
        <name>Mg(2+)</name>
        <dbReference type="ChEBI" id="CHEBI:18420"/>
    </cofactor>
</comment>
<dbReference type="InterPro" id="IPR003527">
    <property type="entry name" value="MAP_kinase_CS"/>
</dbReference>
<dbReference type="KEGG" id="bbo:BBOV_IV005520"/>
<dbReference type="RefSeq" id="XP_001610481.1">
    <property type="nucleotide sequence ID" value="XM_001610431.1"/>
</dbReference>
<evidence type="ECO:0000256" key="6">
    <source>
        <dbReference type="PROSITE-ProRule" id="PRU10141"/>
    </source>
</evidence>
<feature type="domain" description="Protein kinase" evidence="9">
    <location>
        <begin position="160"/>
        <end position="528"/>
    </location>
</feature>
<dbReference type="Pfam" id="PF00069">
    <property type="entry name" value="Pkinase"/>
    <property type="match status" value="2"/>
</dbReference>
<dbReference type="AlphaFoldDB" id="A7AQU4"/>
<keyword evidence="4 7" id="KW-0418">Kinase</keyword>
<dbReference type="GO" id="GO:0005524">
    <property type="term" value="F:ATP binding"/>
    <property type="evidence" value="ECO:0007669"/>
    <property type="project" value="UniProtKB-UniRule"/>
</dbReference>
<dbReference type="eggNOG" id="KOG0660">
    <property type="taxonomic scope" value="Eukaryota"/>
</dbReference>
<evidence type="ECO:0000256" key="2">
    <source>
        <dbReference type="ARBA" id="ARBA00022679"/>
    </source>
</evidence>
<keyword evidence="1 7" id="KW-0723">Serine/threonine-protein kinase</keyword>
<dbReference type="SMART" id="SM00220">
    <property type="entry name" value="S_TKc"/>
    <property type="match status" value="1"/>
</dbReference>
<evidence type="ECO:0000256" key="8">
    <source>
        <dbReference type="SAM" id="MobiDB-lite"/>
    </source>
</evidence>
<dbReference type="FunCoup" id="A7AQU4">
    <property type="interactions" value="34"/>
</dbReference>
<evidence type="ECO:0000259" key="9">
    <source>
        <dbReference type="PROSITE" id="PS50011"/>
    </source>
</evidence>
<dbReference type="PROSITE" id="PS00107">
    <property type="entry name" value="PROTEIN_KINASE_ATP"/>
    <property type="match status" value="1"/>
</dbReference>
<dbReference type="Gene3D" id="3.30.200.20">
    <property type="entry name" value="Phosphorylase Kinase, domain 1"/>
    <property type="match status" value="1"/>
</dbReference>
<comment type="similarity">
    <text evidence="7">Belongs to the protein kinase superfamily. Ser/Thr protein kinase family. MAP kinase subfamily.</text>
</comment>
<keyword evidence="7" id="KW-0460">Magnesium</keyword>
<evidence type="ECO:0000256" key="3">
    <source>
        <dbReference type="ARBA" id="ARBA00022741"/>
    </source>
</evidence>
<reference evidence="11" key="2">
    <citation type="journal article" date="2020" name="Data Brief">
        <title>Transcriptome dataset of Babesia bovis life stages within vertebrate and invertebrate hosts.</title>
        <authorList>
            <person name="Ueti M.W."/>
            <person name="Johnson W.C."/>
            <person name="Kappmeyer L.S."/>
            <person name="Herndon D.R."/>
            <person name="Mousel M.R."/>
            <person name="Reif K.E."/>
            <person name="Taus N.S."/>
            <person name="Ifeonu O.O."/>
            <person name="Silva J.C."/>
            <person name="Suarez C.E."/>
            <person name="Brayton K.A."/>
        </authorList>
    </citation>
    <scope>NUCLEOTIDE SEQUENCE [LARGE SCALE GENOMIC DNA]</scope>
</reference>
<dbReference type="FunFam" id="3.30.200.20:FF:000046">
    <property type="entry name" value="Mitogen-activated protein kinase"/>
    <property type="match status" value="1"/>
</dbReference>
<evidence type="ECO:0000256" key="7">
    <source>
        <dbReference type="RuleBase" id="RU361165"/>
    </source>
</evidence>
<dbReference type="PROSITE" id="PS00108">
    <property type="entry name" value="PROTEIN_KINASE_ST"/>
    <property type="match status" value="1"/>
</dbReference>
<dbReference type="CDD" id="cd07834">
    <property type="entry name" value="STKc_MAPK"/>
    <property type="match status" value="1"/>
</dbReference>
<reference evidence="11" key="3">
    <citation type="journal article" date="2021" name="Int. J. Parasitol.">
        <title>Comparative analysis of gene expression between Babesia bovis blood stages and kinetes allowed by improved genome annotation.</title>
        <authorList>
            <person name="Ueti M.W."/>
            <person name="Johnson W.C."/>
            <person name="Kappmeyer L.S."/>
            <person name="Herndon D.R."/>
            <person name="Mousel M.R."/>
            <person name="Reif K.E."/>
            <person name="Taus N.S."/>
            <person name="Ifeonu O.O."/>
            <person name="Silva J.C."/>
            <person name="Suarez C.E."/>
            <person name="Brayton K.A."/>
        </authorList>
    </citation>
    <scope>NUCLEOTIDE SEQUENCE [LARGE SCALE GENOMIC DNA]</scope>
</reference>